<feature type="compositionally biased region" description="Basic and acidic residues" evidence="3">
    <location>
        <begin position="276"/>
        <end position="290"/>
    </location>
</feature>
<name>A0A2U8H899_9RHOB</name>
<dbReference type="InterPro" id="IPR029063">
    <property type="entry name" value="SAM-dependent_MTases_sf"/>
</dbReference>
<evidence type="ECO:0000313" key="5">
    <source>
        <dbReference type="Proteomes" id="UP000244915"/>
    </source>
</evidence>
<keyword evidence="2 4" id="KW-0808">Transferase</keyword>
<evidence type="ECO:0000256" key="3">
    <source>
        <dbReference type="SAM" id="MobiDB-lite"/>
    </source>
</evidence>
<gene>
    <name evidence="4" type="ORF">CEW88_00435</name>
</gene>
<dbReference type="GO" id="GO:0008168">
    <property type="term" value="F:methyltransferase activity"/>
    <property type="evidence" value="ECO:0007669"/>
    <property type="project" value="UniProtKB-KW"/>
</dbReference>
<dbReference type="GO" id="GO:0032259">
    <property type="term" value="P:methylation"/>
    <property type="evidence" value="ECO:0007669"/>
    <property type="project" value="UniProtKB-KW"/>
</dbReference>
<evidence type="ECO:0000256" key="2">
    <source>
        <dbReference type="ARBA" id="ARBA00022679"/>
    </source>
</evidence>
<dbReference type="EMBL" id="CP022189">
    <property type="protein sequence ID" value="AWI82269.1"/>
    <property type="molecule type" value="Genomic_DNA"/>
</dbReference>
<protein>
    <submittedName>
        <fullName evidence="4">SAM-dependent methyltransferase</fullName>
    </submittedName>
</protein>
<feature type="region of interest" description="Disordered" evidence="3">
    <location>
        <begin position="261"/>
        <end position="290"/>
    </location>
</feature>
<dbReference type="Proteomes" id="UP000244915">
    <property type="component" value="Chromosome 1"/>
</dbReference>
<dbReference type="SUPFAM" id="SSF53335">
    <property type="entry name" value="S-adenosyl-L-methionine-dependent methyltransferases"/>
    <property type="match status" value="1"/>
</dbReference>
<organism evidence="4 5">
    <name type="scientific">Alloyangia pacifica</name>
    <dbReference type="NCBI Taxonomy" id="311180"/>
    <lineage>
        <taxon>Bacteria</taxon>
        <taxon>Pseudomonadati</taxon>
        <taxon>Pseudomonadota</taxon>
        <taxon>Alphaproteobacteria</taxon>
        <taxon>Rhodobacterales</taxon>
        <taxon>Roseobacteraceae</taxon>
        <taxon>Alloyangia</taxon>
    </lineage>
</organism>
<dbReference type="PANTHER" id="PTHR13090:SF1">
    <property type="entry name" value="ARGININE-HYDROXYLASE NDUFAF5, MITOCHONDRIAL"/>
    <property type="match status" value="1"/>
</dbReference>
<dbReference type="PANTHER" id="PTHR13090">
    <property type="entry name" value="ARGININE-HYDROXYLASE NDUFAF5, MITOCHONDRIAL"/>
    <property type="match status" value="1"/>
</dbReference>
<dbReference type="AlphaFoldDB" id="A0A2U8H899"/>
<reference evidence="4 5" key="1">
    <citation type="submission" date="2017-06" db="EMBL/GenBank/DDBJ databases">
        <title>Yangia sp. YSBP01 complete genome sequence.</title>
        <authorList>
            <person name="Woo J.-H."/>
            <person name="Kim H.-S."/>
        </authorList>
    </citation>
    <scope>NUCLEOTIDE SEQUENCE [LARGE SCALE GENOMIC DNA]</scope>
    <source>
        <strain evidence="4 5">YSBP01</strain>
    </source>
</reference>
<evidence type="ECO:0000313" key="4">
    <source>
        <dbReference type="EMBL" id="AWI82269.1"/>
    </source>
</evidence>
<sequence>MSSQSSDPRPGQPAPQSPQLIDRTALSRNRARARRAEDLHRALFLHEAARDEAQDRLMMVNREFKSAAIVTPFPEIWDGALPGAKILPDDEVLDLEVGAQDLVIHALALHWANDPVGQLIQCRRALKADGLCLTIAFGGETLSQLRAALGQAEIDVTGGLSPRVLPMGEIRDLGALLQRAGLALPVADSLPLDVSYENALHLMRDLRAMGEANALSARLRRPTRRAVLLRAAEIYAQSYARPDGRLSATFELVTLTGWAPDESQQKPLRPGSAAHRLADALGAKETRLED</sequence>
<dbReference type="InterPro" id="IPR050602">
    <property type="entry name" value="Malonyl-ACP_OMT"/>
</dbReference>
<proteinExistence type="predicted"/>
<accession>A0A2U8H899</accession>
<dbReference type="KEGG" id="ypac:CEW88_00435"/>
<dbReference type="RefSeq" id="WP_108964194.1">
    <property type="nucleotide sequence ID" value="NZ_CP022189.1"/>
</dbReference>
<dbReference type="OrthoDB" id="9793723at2"/>
<evidence type="ECO:0000256" key="1">
    <source>
        <dbReference type="ARBA" id="ARBA00022603"/>
    </source>
</evidence>
<feature type="region of interest" description="Disordered" evidence="3">
    <location>
        <begin position="1"/>
        <end position="23"/>
    </location>
</feature>
<keyword evidence="1 4" id="KW-0489">Methyltransferase</keyword>
<dbReference type="Gene3D" id="3.40.50.150">
    <property type="entry name" value="Vaccinia Virus protein VP39"/>
    <property type="match status" value="1"/>
</dbReference>